<dbReference type="Proteomes" id="UP000011754">
    <property type="component" value="Unassembled WGS sequence"/>
</dbReference>
<proteinExistence type="predicted"/>
<name>M3DL37_LEPIR</name>
<evidence type="ECO:0000313" key="2">
    <source>
        <dbReference type="Proteomes" id="UP000011754"/>
    </source>
</evidence>
<sequence length="66" mass="7229">MVLCNKIAEGIDTRNIGESPFFLVLKSYSACGVGYGHNRGAGKIFLKVRVSTFMEMIDPGFLVSKD</sequence>
<reference evidence="1 2" key="1">
    <citation type="submission" date="2013-01" db="EMBL/GenBank/DDBJ databases">
        <authorList>
            <person name="Harkins D.M."/>
            <person name="Durkin A.S."/>
            <person name="Brinkac L.M."/>
            <person name="Haft D.H."/>
            <person name="Selengut J.D."/>
            <person name="Sanka R."/>
            <person name="DePew J."/>
            <person name="Purushe J."/>
            <person name="Hartskeerl R.A."/>
            <person name="Ahmed A."/>
            <person name="van der Linden H."/>
            <person name="Goris M.G.A."/>
            <person name="Vinetz J.M."/>
            <person name="Sutton G.G."/>
            <person name="Nierman W.C."/>
            <person name="Fouts D.E."/>
        </authorList>
    </citation>
    <scope>NUCLEOTIDE SEQUENCE [LARGE SCALE GENOMIC DNA]</scope>
    <source>
        <strain evidence="1 2">TE 1992</strain>
    </source>
</reference>
<organism evidence="1 2">
    <name type="scientific">Leptospira interrogans serovar Lora str. TE 1992</name>
    <dbReference type="NCBI Taxonomy" id="1193028"/>
    <lineage>
        <taxon>Bacteria</taxon>
        <taxon>Pseudomonadati</taxon>
        <taxon>Spirochaetota</taxon>
        <taxon>Spirochaetia</taxon>
        <taxon>Leptospirales</taxon>
        <taxon>Leptospiraceae</taxon>
        <taxon>Leptospira</taxon>
    </lineage>
</organism>
<gene>
    <name evidence="1" type="ORF">LEP1GSC067_1443</name>
</gene>
<dbReference type="EMBL" id="AKWW02000050">
    <property type="protein sequence ID" value="EMF41948.1"/>
    <property type="molecule type" value="Genomic_DNA"/>
</dbReference>
<protein>
    <submittedName>
        <fullName evidence="1">Uncharacterized protein</fullName>
    </submittedName>
</protein>
<dbReference type="AlphaFoldDB" id="M3DL37"/>
<evidence type="ECO:0000313" key="1">
    <source>
        <dbReference type="EMBL" id="EMF41948.1"/>
    </source>
</evidence>
<accession>M3DL37</accession>
<comment type="caution">
    <text evidence="1">The sequence shown here is derived from an EMBL/GenBank/DDBJ whole genome shotgun (WGS) entry which is preliminary data.</text>
</comment>